<keyword evidence="8" id="KW-0539">Nucleus</keyword>
<dbReference type="EMBL" id="CAMXCT020006620">
    <property type="protein sequence ID" value="CAL1170464.1"/>
    <property type="molecule type" value="Genomic_DNA"/>
</dbReference>
<organism evidence="14">
    <name type="scientific">Cladocopium goreaui</name>
    <dbReference type="NCBI Taxonomy" id="2562237"/>
    <lineage>
        <taxon>Eukaryota</taxon>
        <taxon>Sar</taxon>
        <taxon>Alveolata</taxon>
        <taxon>Dinophyceae</taxon>
        <taxon>Suessiales</taxon>
        <taxon>Symbiodiniaceae</taxon>
        <taxon>Cladocopium</taxon>
    </lineage>
</organism>
<dbReference type="InterPro" id="IPR022803">
    <property type="entry name" value="Ribosomal_uL5_dom_sf"/>
</dbReference>
<dbReference type="GO" id="GO:1990904">
    <property type="term" value="C:ribonucleoprotein complex"/>
    <property type="evidence" value="ECO:0007669"/>
    <property type="project" value="UniProtKB-KW"/>
</dbReference>
<dbReference type="Pfam" id="PF01501">
    <property type="entry name" value="Glyco_transf_8"/>
    <property type="match status" value="1"/>
</dbReference>
<feature type="transmembrane region" description="Helical" evidence="11">
    <location>
        <begin position="999"/>
        <end position="1018"/>
    </location>
</feature>
<evidence type="ECO:0000256" key="11">
    <source>
        <dbReference type="SAM" id="Phobius"/>
    </source>
</evidence>
<feature type="transmembrane region" description="Helical" evidence="11">
    <location>
        <begin position="1111"/>
        <end position="1132"/>
    </location>
</feature>
<name>A0A9P1DWH7_9DINO</name>
<evidence type="ECO:0000256" key="5">
    <source>
        <dbReference type="ARBA" id="ARBA00022730"/>
    </source>
</evidence>
<evidence type="ECO:0000256" key="8">
    <source>
        <dbReference type="ARBA" id="ARBA00023242"/>
    </source>
</evidence>
<dbReference type="PROSITE" id="PS00358">
    <property type="entry name" value="RIBOSOMAL_L5"/>
    <property type="match status" value="1"/>
</dbReference>
<dbReference type="Gene3D" id="3.30.1440.10">
    <property type="match status" value="1"/>
</dbReference>
<evidence type="ECO:0000313" key="16">
    <source>
        <dbReference type="Proteomes" id="UP001152797"/>
    </source>
</evidence>
<keyword evidence="4" id="KW-0963">Cytoplasm</keyword>
<dbReference type="Pfam" id="PF00673">
    <property type="entry name" value="Ribosomal_L5_C"/>
    <property type="match status" value="1"/>
</dbReference>
<evidence type="ECO:0000256" key="4">
    <source>
        <dbReference type="ARBA" id="ARBA00022490"/>
    </source>
</evidence>
<comment type="subcellular location">
    <subcellularLocation>
        <location evidence="2">Cytoplasm</location>
    </subcellularLocation>
    <subcellularLocation>
        <location evidence="1">Nucleus</location>
    </subcellularLocation>
</comment>
<feature type="domain" description="Large ribosomal subunit protein uL5 C-terminal" evidence="13">
    <location>
        <begin position="264"/>
        <end position="362"/>
    </location>
</feature>
<dbReference type="InterPro" id="IPR002132">
    <property type="entry name" value="Ribosomal_uL5"/>
</dbReference>
<evidence type="ECO:0000313" key="14">
    <source>
        <dbReference type="EMBL" id="CAI4017089.1"/>
    </source>
</evidence>
<evidence type="ECO:0000256" key="10">
    <source>
        <dbReference type="SAM" id="MobiDB-lite"/>
    </source>
</evidence>
<keyword evidence="7 15" id="KW-0689">Ribosomal protein</keyword>
<dbReference type="InterPro" id="IPR031310">
    <property type="entry name" value="Ribosomal_uL5_N"/>
</dbReference>
<protein>
    <submittedName>
        <fullName evidence="15">Large ribosomal subunit protein uL5A (60S ribosomal protein L11-A)</fullName>
    </submittedName>
</protein>
<feature type="region of interest" description="Disordered" evidence="10">
    <location>
        <begin position="518"/>
        <end position="584"/>
    </location>
</feature>
<dbReference type="InterPro" id="IPR010736">
    <property type="entry name" value="SHIPPO-rpt"/>
</dbReference>
<dbReference type="GO" id="GO:0005634">
    <property type="term" value="C:nucleus"/>
    <property type="evidence" value="ECO:0007669"/>
    <property type="project" value="UniProtKB-SubCell"/>
</dbReference>
<keyword evidence="11" id="KW-0812">Transmembrane</keyword>
<dbReference type="InterPro" id="IPR020929">
    <property type="entry name" value="Ribosomal_uL5_CS"/>
</dbReference>
<dbReference type="EMBL" id="CAMXCT010006620">
    <property type="protein sequence ID" value="CAI4017089.1"/>
    <property type="molecule type" value="Genomic_DNA"/>
</dbReference>
<evidence type="ECO:0000259" key="13">
    <source>
        <dbReference type="Pfam" id="PF00673"/>
    </source>
</evidence>
<feature type="transmembrane region" description="Helical" evidence="11">
    <location>
        <begin position="1064"/>
        <end position="1091"/>
    </location>
</feature>
<dbReference type="FunFam" id="3.30.1440.10:FF:000004">
    <property type="entry name" value="60S ribosomal protein L11, putative"/>
    <property type="match status" value="1"/>
</dbReference>
<feature type="compositionally biased region" description="Basic and acidic residues" evidence="10">
    <location>
        <begin position="437"/>
        <end position="447"/>
    </location>
</feature>
<dbReference type="SUPFAM" id="SSF55282">
    <property type="entry name" value="RL5-like"/>
    <property type="match status" value="1"/>
</dbReference>
<accession>A0A9P1DWH7</accession>
<dbReference type="SUPFAM" id="SSF53448">
    <property type="entry name" value="Nucleotide-diphospho-sugar transferases"/>
    <property type="match status" value="3"/>
</dbReference>
<evidence type="ECO:0000256" key="9">
    <source>
        <dbReference type="ARBA" id="ARBA00023274"/>
    </source>
</evidence>
<proteinExistence type="inferred from homology"/>
<reference evidence="15 16" key="2">
    <citation type="submission" date="2024-05" db="EMBL/GenBank/DDBJ databases">
        <authorList>
            <person name="Chen Y."/>
            <person name="Shah S."/>
            <person name="Dougan E. K."/>
            <person name="Thang M."/>
            <person name="Chan C."/>
        </authorList>
    </citation>
    <scope>NUCLEOTIDE SEQUENCE [LARGE SCALE GENOMIC DNA]</scope>
</reference>
<feature type="transmembrane region" description="Helical" evidence="11">
    <location>
        <begin position="1025"/>
        <end position="1044"/>
    </location>
</feature>
<dbReference type="EMBL" id="CAMXCT030006620">
    <property type="protein sequence ID" value="CAL4804401.1"/>
    <property type="molecule type" value="Genomic_DNA"/>
</dbReference>
<dbReference type="Pfam" id="PF00281">
    <property type="entry name" value="Ribosomal_L5"/>
    <property type="match status" value="1"/>
</dbReference>
<keyword evidence="11" id="KW-0472">Membrane</keyword>
<dbReference type="GO" id="GO:0006412">
    <property type="term" value="P:translation"/>
    <property type="evidence" value="ECO:0007669"/>
    <property type="project" value="InterPro"/>
</dbReference>
<dbReference type="InterPro" id="IPR029044">
    <property type="entry name" value="Nucleotide-diphossugar_trans"/>
</dbReference>
<evidence type="ECO:0000313" key="15">
    <source>
        <dbReference type="EMBL" id="CAL4804401.1"/>
    </source>
</evidence>
<evidence type="ECO:0000259" key="12">
    <source>
        <dbReference type="Pfam" id="PF00281"/>
    </source>
</evidence>
<dbReference type="InterPro" id="IPR031309">
    <property type="entry name" value="Ribosomal_uL5_C"/>
</dbReference>
<feature type="compositionally biased region" description="Low complexity" evidence="10">
    <location>
        <begin position="449"/>
        <end position="466"/>
    </location>
</feature>
<dbReference type="PANTHER" id="PTHR11994">
    <property type="entry name" value="60S RIBOSOMAL PROTEIN L11-RELATED"/>
    <property type="match status" value="1"/>
</dbReference>
<keyword evidence="6" id="KW-0694">RNA-binding</keyword>
<dbReference type="GO" id="GO:0005737">
    <property type="term" value="C:cytoplasm"/>
    <property type="evidence" value="ECO:0007669"/>
    <property type="project" value="UniProtKB-SubCell"/>
</dbReference>
<dbReference type="OrthoDB" id="435028at2759"/>
<dbReference type="InterPro" id="IPR002495">
    <property type="entry name" value="Glyco_trans_8"/>
</dbReference>
<feature type="region of interest" description="Disordered" evidence="10">
    <location>
        <begin position="415"/>
        <end position="467"/>
    </location>
</feature>
<evidence type="ECO:0000256" key="6">
    <source>
        <dbReference type="ARBA" id="ARBA00022884"/>
    </source>
</evidence>
<dbReference type="GO" id="GO:0005840">
    <property type="term" value="C:ribosome"/>
    <property type="evidence" value="ECO:0007669"/>
    <property type="project" value="UniProtKB-KW"/>
</dbReference>
<dbReference type="NCBIfam" id="NF003258">
    <property type="entry name" value="PRK04219.1"/>
    <property type="match status" value="1"/>
</dbReference>
<keyword evidence="9" id="KW-0687">Ribonucleoprotein</keyword>
<dbReference type="GO" id="GO:0019843">
    <property type="term" value="F:rRNA binding"/>
    <property type="evidence" value="ECO:0007669"/>
    <property type="project" value="UniProtKB-KW"/>
</dbReference>
<feature type="domain" description="Large ribosomal subunit protein uL5 N-terminal" evidence="12">
    <location>
        <begin position="207"/>
        <end position="260"/>
    </location>
</feature>
<comment type="caution">
    <text evidence="14">The sequence shown here is derived from an EMBL/GenBank/DDBJ whole genome shotgun (WGS) entry which is preliminary data.</text>
</comment>
<dbReference type="Proteomes" id="UP001152797">
    <property type="component" value="Unassembled WGS sequence"/>
</dbReference>
<evidence type="ECO:0000256" key="2">
    <source>
        <dbReference type="ARBA" id="ARBA00004496"/>
    </source>
</evidence>
<dbReference type="GO" id="GO:0016757">
    <property type="term" value="F:glycosyltransferase activity"/>
    <property type="evidence" value="ECO:0007669"/>
    <property type="project" value="InterPro"/>
</dbReference>
<evidence type="ECO:0000256" key="1">
    <source>
        <dbReference type="ARBA" id="ARBA00004123"/>
    </source>
</evidence>
<keyword evidence="16" id="KW-1185">Reference proteome</keyword>
<keyword evidence="11" id="KW-1133">Transmembrane helix</keyword>
<dbReference type="GO" id="GO:0003735">
    <property type="term" value="F:structural constituent of ribosome"/>
    <property type="evidence" value="ECO:0007669"/>
    <property type="project" value="InterPro"/>
</dbReference>
<dbReference type="Gene3D" id="3.90.550.10">
    <property type="entry name" value="Spore Coat Polysaccharide Biosynthesis Protein SpsA, Chain A"/>
    <property type="match status" value="2"/>
</dbReference>
<evidence type="ECO:0000256" key="7">
    <source>
        <dbReference type="ARBA" id="ARBA00022980"/>
    </source>
</evidence>
<dbReference type="InterPro" id="IPR057266">
    <property type="entry name" value="Ribosomal_uL5_euk/arc-type"/>
</dbReference>
<evidence type="ECO:0000256" key="3">
    <source>
        <dbReference type="ARBA" id="ARBA00008553"/>
    </source>
</evidence>
<keyword evidence="5" id="KW-0699">rRNA-binding</keyword>
<dbReference type="Pfam" id="PF07004">
    <property type="entry name" value="SHIPPO-rpt"/>
    <property type="match status" value="3"/>
</dbReference>
<sequence>MQYLFADAMKVPSYETCGFASLWHGACGFWQRLAGKKRLLRITSPCHTAVQWAEPGPSWEQLQAEHSELQNGDSDEVSWAGFCSCCKRPLTLTLASPPAKKRRQEGASPRFAYVVCLWGTNSEHVLGAMVLAYSLRRTKTKNDLVALHTSDVPPKAVELLASAGWLPRQVEYAEAVSSLYTSKEGRFLDVKKLLESVPFAMADKSENPMRQIRVEKLVLNISVGESGDRLTRAAKVLEQLTEQQPVFSKARMTIRQWSVRRNEKIACHVTVRGEKAEEILEKGLKVKEYELRKKNFARNGSFGFGITEHIDLGIKYDPGTGIYGMDFYVHLSRPGSRVKNRKLKVGKVGCAHKLKKEDGMKWFQTKYDGILVFGLIEYEKVLLMDADLLVCSNIDDLFQLPAPAAMGRGPWSGYTHGERMNGDLMEGPPAEVGPTERPLEQNAREPEMTDGNDVNDTTDTRTSSSDKAFQGLSTVSAPPQFSFAAKFVEGKSKNKMPGPGSYMNKTDFSSRHRTVPSFGFGTNTRQTRHINKTPGPGSYDAKQGHQGSNRIGADAKISCTPRREAPRARQKAPGPGSYNLPEAFGRGKLTITPRRKEDRTLPSIVPVPGPGDYEVTVSDAEKFMKFRAPKFSFGTARQRARLPAEFEAVTPGPGAYRNHPESGINAGVMLLKPDLQTLEQTLAEVADERHPEHIRGNGPEQDYLSRYFARDWSHIDVAYNFQLHQMYYALSPECVESADRSRFFGCPEKVKIFHYSSDPKPWARLLDPFYATFSEEEWLKEVLVKFNGYRAWVLKDSDAIDREGDRSGLVCSEGKLFKALGWEKRIGGKVVKDKQEDQAEDAEEVTWHRVLGEEVHVPESAVLGAEQVTRHSLKLWEEAYRALAAELGDPQLAETVASVRPQDASATKDWNWSNGWWVASAPSKRLSSSCSWLADGPQAGNGNPRILSCGSNVLEKQVDDLRLSIARQCIYVTMSVNLFALGMVQICLASSWPLWISEASAWTILVTCLVLTSGLWEFHKKTLRAAVTLKMWFVIFTILAASYLSPWHTSSEDVLPMSIILLFFRIPALVMCNCISLVFLSNFAFLGLVIFRSESQGMSGIGIASSSSFSAISVIWVELVIFVTTFSLSLAIRSMLMFCAQLKMNGDNAAAQCSTKSALLHFLCDAVVTTDSDCCLVNNSQSLAAFLSLGNQNVEGASLLDFMIPLEAKRMQGILDTFKETEALASASNSALEQTGHLVNAFHTCLLDNYGYKIGIEALMIKHWSTQGEQYIIGLRESGDDFDGEHSSDAEHTILRSVSCASCSIESAPIDVPLIPNSRQMFLVIDVDDAKVCAASAGLQEAVGVMLQDMFQTSTVELLKRLQREANLSEANGEPLSLGLFSFSEMPMRMDGRDGTMSGTMQVLQHVHGSAHVLLTFGSRMLLQSRTPGVYLAALQGAEVRVKSLDPSSLEEMQAWVAALPEGCPCVLAVAGEAGAFDTLLTKLQEAGLGCPASLPPSCRVACAAGKSHSPWQDTHAGWDFATASIK</sequence>
<comment type="similarity">
    <text evidence="3">Belongs to the universal ribosomal protein uL5 family.</text>
</comment>
<gene>
    <name evidence="14" type="ORF">C1SCF055_LOCUS41763</name>
</gene>
<reference evidence="14" key="1">
    <citation type="submission" date="2022-10" db="EMBL/GenBank/DDBJ databases">
        <authorList>
            <person name="Chen Y."/>
            <person name="Dougan E. K."/>
            <person name="Chan C."/>
            <person name="Rhodes N."/>
            <person name="Thang M."/>
        </authorList>
    </citation>
    <scope>NUCLEOTIDE SEQUENCE</scope>
</reference>